<dbReference type="AlphaFoldDB" id="A0A9X3YP63"/>
<proteinExistence type="predicted"/>
<dbReference type="PANTHER" id="PTHR37422:SF13">
    <property type="entry name" value="LIPOPOLYSACCHARIDE BIOSYNTHESIS PROTEIN PA4999-RELATED"/>
    <property type="match status" value="1"/>
</dbReference>
<evidence type="ECO:0000256" key="3">
    <source>
        <dbReference type="ARBA" id="ARBA00022989"/>
    </source>
</evidence>
<feature type="transmembrane region" description="Helical" evidence="5">
    <location>
        <begin position="145"/>
        <end position="169"/>
    </location>
</feature>
<evidence type="ECO:0000256" key="4">
    <source>
        <dbReference type="ARBA" id="ARBA00023136"/>
    </source>
</evidence>
<keyword evidence="7" id="KW-0436">Ligase</keyword>
<evidence type="ECO:0000256" key="2">
    <source>
        <dbReference type="ARBA" id="ARBA00022692"/>
    </source>
</evidence>
<gene>
    <name evidence="7" type="ORF">OD750_025570</name>
</gene>
<feature type="transmembrane region" description="Helical" evidence="5">
    <location>
        <begin position="358"/>
        <end position="376"/>
    </location>
</feature>
<name>A0A9X3YP63_9GAMM</name>
<keyword evidence="4 5" id="KW-0472">Membrane</keyword>
<accession>A0A9X3YP63</accession>
<evidence type="ECO:0000256" key="1">
    <source>
        <dbReference type="ARBA" id="ARBA00004141"/>
    </source>
</evidence>
<evidence type="ECO:0000313" key="8">
    <source>
        <dbReference type="Proteomes" id="UP001139971"/>
    </source>
</evidence>
<feature type="transmembrane region" description="Helical" evidence="5">
    <location>
        <begin position="302"/>
        <end position="321"/>
    </location>
</feature>
<reference evidence="7" key="1">
    <citation type="submission" date="2023-02" db="EMBL/GenBank/DDBJ databases">
        <title>Tahibacter soli sp. nov. isolated from soil.</title>
        <authorList>
            <person name="Baek J.H."/>
            <person name="Lee J.K."/>
            <person name="Choi D.G."/>
            <person name="Jeon C.O."/>
        </authorList>
    </citation>
    <scope>NUCLEOTIDE SEQUENCE</scope>
    <source>
        <strain evidence="7">BL</strain>
    </source>
</reference>
<comment type="caution">
    <text evidence="7">The sequence shown here is derived from an EMBL/GenBank/DDBJ whole genome shotgun (WGS) entry which is preliminary data.</text>
</comment>
<dbReference type="InterPro" id="IPR051533">
    <property type="entry name" value="WaaL-like"/>
</dbReference>
<feature type="transmembrane region" description="Helical" evidence="5">
    <location>
        <begin position="57"/>
        <end position="76"/>
    </location>
</feature>
<keyword evidence="2 5" id="KW-0812">Transmembrane</keyword>
<dbReference type="PANTHER" id="PTHR37422">
    <property type="entry name" value="TEICHURONIC ACID BIOSYNTHESIS PROTEIN TUAE"/>
    <property type="match status" value="1"/>
</dbReference>
<sequence>MHAPRAWPGAATLGAAGFLALQGADAMLPLAWLALVLGGALALWRDEIDFVRPPDRLEWSLAAFVAVAAFASACGLDPRRSLSLSQPVLAAAIVWTLVARGRPEPRRAAWIAAGLLAAALTQIVLVLIAAAALPDAAPGERVARAGALWLVVPNDLAWIACLVPFALLLPRPRRAVVAAGAGALALAWVVPSVTLAGTALVTTLAALWFGAGRRLPCGAAVAAGYAALAVTIAAAAFVRPSMQARLQLWQAALVVLREHPLGVGLHNYVLAYRGASPDASMLVDPRRTPWPHNLPLEIGAELGWLGLAALALVVTLLRAVLRSMRRNAPDGRFDRVESALVASLAGFAALAISETSLLRMWTWLFGAALLGLIAYCSREKRKHG</sequence>
<keyword evidence="8" id="KW-1185">Reference proteome</keyword>
<dbReference type="GO" id="GO:0016020">
    <property type="term" value="C:membrane"/>
    <property type="evidence" value="ECO:0007669"/>
    <property type="project" value="UniProtKB-SubCell"/>
</dbReference>
<dbReference type="RefSeq" id="WP_263543539.1">
    <property type="nucleotide sequence ID" value="NZ_JAOVZO020000023.1"/>
</dbReference>
<feature type="transmembrane region" description="Helical" evidence="5">
    <location>
        <begin position="108"/>
        <end position="133"/>
    </location>
</feature>
<dbReference type="EMBL" id="JAOVZO020000023">
    <property type="protein sequence ID" value="MDC8015907.1"/>
    <property type="molecule type" value="Genomic_DNA"/>
</dbReference>
<feature type="transmembrane region" description="Helical" evidence="5">
    <location>
        <begin position="175"/>
        <end position="208"/>
    </location>
</feature>
<dbReference type="GO" id="GO:0016874">
    <property type="term" value="F:ligase activity"/>
    <property type="evidence" value="ECO:0007669"/>
    <property type="project" value="UniProtKB-KW"/>
</dbReference>
<evidence type="ECO:0000256" key="5">
    <source>
        <dbReference type="SAM" id="Phobius"/>
    </source>
</evidence>
<comment type="subcellular location">
    <subcellularLocation>
        <location evidence="1">Membrane</location>
        <topology evidence="1">Multi-pass membrane protein</topology>
    </subcellularLocation>
</comment>
<dbReference type="Proteomes" id="UP001139971">
    <property type="component" value="Unassembled WGS sequence"/>
</dbReference>
<dbReference type="InterPro" id="IPR007016">
    <property type="entry name" value="O-antigen_ligase-rel_domated"/>
</dbReference>
<dbReference type="Pfam" id="PF04932">
    <property type="entry name" value="Wzy_C"/>
    <property type="match status" value="1"/>
</dbReference>
<organism evidence="7 8">
    <name type="scientific">Tahibacter soli</name>
    <dbReference type="NCBI Taxonomy" id="2983605"/>
    <lineage>
        <taxon>Bacteria</taxon>
        <taxon>Pseudomonadati</taxon>
        <taxon>Pseudomonadota</taxon>
        <taxon>Gammaproteobacteria</taxon>
        <taxon>Lysobacterales</taxon>
        <taxon>Rhodanobacteraceae</taxon>
        <taxon>Tahibacter</taxon>
    </lineage>
</organism>
<evidence type="ECO:0000313" key="7">
    <source>
        <dbReference type="EMBL" id="MDC8015907.1"/>
    </source>
</evidence>
<feature type="transmembrane region" description="Helical" evidence="5">
    <location>
        <begin position="215"/>
        <end position="238"/>
    </location>
</feature>
<feature type="domain" description="O-antigen ligase-related" evidence="6">
    <location>
        <begin position="159"/>
        <end position="310"/>
    </location>
</feature>
<keyword evidence="3 5" id="KW-1133">Transmembrane helix</keyword>
<protein>
    <submittedName>
        <fullName evidence="7">O-antigen ligase family protein</fullName>
    </submittedName>
</protein>
<evidence type="ECO:0000259" key="6">
    <source>
        <dbReference type="Pfam" id="PF04932"/>
    </source>
</evidence>